<feature type="transmembrane region" description="Helical" evidence="1">
    <location>
        <begin position="25"/>
        <end position="43"/>
    </location>
</feature>
<keyword evidence="3" id="KW-1185">Reference proteome</keyword>
<protein>
    <submittedName>
        <fullName evidence="2">Uncharacterized protein</fullName>
    </submittedName>
</protein>
<evidence type="ECO:0000256" key="1">
    <source>
        <dbReference type="SAM" id="Phobius"/>
    </source>
</evidence>
<evidence type="ECO:0000313" key="3">
    <source>
        <dbReference type="Proteomes" id="UP001620339"/>
    </source>
</evidence>
<dbReference type="EMBL" id="JADIKK010000008">
    <property type="protein sequence ID" value="MFK2877747.1"/>
    <property type="molecule type" value="Genomic_DNA"/>
</dbReference>
<accession>A0ABW8J639</accession>
<proteinExistence type="predicted"/>
<dbReference type="Proteomes" id="UP001620339">
    <property type="component" value="Unassembled WGS sequence"/>
</dbReference>
<keyword evidence="1" id="KW-0812">Transmembrane</keyword>
<keyword evidence="1" id="KW-0472">Membrane</keyword>
<comment type="caution">
    <text evidence="2">The sequence shown here is derived from an EMBL/GenBank/DDBJ whole genome shotgun (WGS) entry which is preliminary data.</text>
</comment>
<organism evidence="2 3">
    <name type="scientific">Rhodanobacter hydrolyticus</name>
    <dbReference type="NCBI Taxonomy" id="2250595"/>
    <lineage>
        <taxon>Bacteria</taxon>
        <taxon>Pseudomonadati</taxon>
        <taxon>Pseudomonadota</taxon>
        <taxon>Gammaproteobacteria</taxon>
        <taxon>Lysobacterales</taxon>
        <taxon>Rhodanobacteraceae</taxon>
        <taxon>Rhodanobacter</taxon>
    </lineage>
</organism>
<feature type="transmembrane region" description="Helical" evidence="1">
    <location>
        <begin position="55"/>
        <end position="74"/>
    </location>
</feature>
<evidence type="ECO:0000313" key="2">
    <source>
        <dbReference type="EMBL" id="MFK2877747.1"/>
    </source>
</evidence>
<gene>
    <name evidence="2" type="ORF">ISP25_11765</name>
</gene>
<name>A0ABW8J639_9GAMM</name>
<reference evidence="2 3" key="1">
    <citation type="submission" date="2020-10" db="EMBL/GenBank/DDBJ databases">
        <title>Phylogeny of dyella-like bacteria.</title>
        <authorList>
            <person name="Fu J."/>
        </authorList>
    </citation>
    <scope>NUCLEOTIDE SEQUENCE [LARGE SCALE GENOMIC DNA]</scope>
    <source>
        <strain evidence="2 3">KACC 19113</strain>
    </source>
</reference>
<sequence>MNSRGYSISTGTRARTLRQRIERQAVATTSAVIGMAIFSRGFLQNARVLPAPPWATLWVPLLLIGAYGVIRRLLSHRHP</sequence>
<keyword evidence="1" id="KW-1133">Transmembrane helix</keyword>
<dbReference type="RefSeq" id="WP_404614092.1">
    <property type="nucleotide sequence ID" value="NZ_JADIKK010000008.1"/>
</dbReference>